<dbReference type="AlphaFoldDB" id="I4B987"/>
<dbReference type="Gene3D" id="2.40.40.20">
    <property type="match status" value="1"/>
</dbReference>
<dbReference type="Pfam" id="PF01568">
    <property type="entry name" value="Molydop_binding"/>
    <property type="match status" value="1"/>
</dbReference>
<dbReference type="OrthoDB" id="9779457at2"/>
<evidence type="ECO:0000313" key="2">
    <source>
        <dbReference type="EMBL" id="AFM13844.1"/>
    </source>
</evidence>
<gene>
    <name evidence="2" type="ordered locus">Turpa_3205</name>
</gene>
<dbReference type="GO" id="GO:0043546">
    <property type="term" value="F:molybdopterin cofactor binding"/>
    <property type="evidence" value="ECO:0007669"/>
    <property type="project" value="InterPro"/>
</dbReference>
<name>I4B987_TURPD</name>
<dbReference type="CDD" id="cd10551">
    <property type="entry name" value="PsrB"/>
    <property type="match status" value="1"/>
</dbReference>
<organism evidence="2 3">
    <name type="scientific">Turneriella parva (strain ATCC BAA-1111 / DSM 21527 / NCTC 11395 / H)</name>
    <name type="common">Leptospira parva</name>
    <dbReference type="NCBI Taxonomy" id="869212"/>
    <lineage>
        <taxon>Bacteria</taxon>
        <taxon>Pseudomonadati</taxon>
        <taxon>Spirochaetota</taxon>
        <taxon>Spirochaetia</taxon>
        <taxon>Leptospirales</taxon>
        <taxon>Leptospiraceae</taxon>
        <taxon>Turneriella</taxon>
    </lineage>
</organism>
<dbReference type="KEGG" id="tpx:Turpa_3205"/>
<dbReference type="InterPro" id="IPR006657">
    <property type="entry name" value="MoPterin_dinucl-bd_dom"/>
</dbReference>
<dbReference type="Gene3D" id="3.40.50.740">
    <property type="match status" value="1"/>
</dbReference>
<dbReference type="SUPFAM" id="SSF53706">
    <property type="entry name" value="Formate dehydrogenase/DMSO reductase, domains 1-3"/>
    <property type="match status" value="1"/>
</dbReference>
<dbReference type="InterPro" id="IPR009010">
    <property type="entry name" value="Asp_de-COase-like_dom_sf"/>
</dbReference>
<protein>
    <submittedName>
        <fullName evidence="2">Quinol:cytochrome c oxidoreductase iron-sulfur protein</fullName>
    </submittedName>
</protein>
<dbReference type="SUPFAM" id="SSF50692">
    <property type="entry name" value="ADC-like"/>
    <property type="match status" value="1"/>
</dbReference>
<dbReference type="EMBL" id="CP002959">
    <property type="protein sequence ID" value="AFM13844.1"/>
    <property type="molecule type" value="Genomic_DNA"/>
</dbReference>
<dbReference type="InterPro" id="IPR017896">
    <property type="entry name" value="4Fe4S_Fe-S-bd"/>
</dbReference>
<dbReference type="Gene3D" id="3.40.228.10">
    <property type="entry name" value="Dimethylsulfoxide Reductase, domain 2"/>
    <property type="match status" value="1"/>
</dbReference>
<dbReference type="PANTHER" id="PTHR42783:SF3">
    <property type="entry name" value="GLUTAMATE SYNTHASE [NADPH] SMALL CHAIN-RELATED"/>
    <property type="match status" value="1"/>
</dbReference>
<dbReference type="Gene3D" id="3.30.200.210">
    <property type="match status" value="1"/>
</dbReference>
<accession>I4B987</accession>
<dbReference type="CDD" id="cd02784">
    <property type="entry name" value="MopB_CT_PHLH"/>
    <property type="match status" value="1"/>
</dbReference>
<sequence length="1017" mass="110248">MSNETTAQTKVFRSFEEVGATPEEAQQDLALWNGKSEFPSNIEEMIERGVNANLDRKSFLTFMGASISMATLAACREPVEKIVPYVDRPMEYQPGQARYFASTRISNRGITPILVKTREGKPIKIEGLAEHPLYKGATTADTFASIWDLYDPDRVKSPLKKDGSSFKAAKWDEAIAEAAALLKGKARVIASPTFSPAEESARARLGAAVVYDATGTLSEVVAGNKASFGSAAIPAHRFDEADAILAIEADFLGTWLASDLYTKQFASRRDPAGKMNQLFVAESAMSLTGSNADRRLALVAGSHTTFALGLANLLLPGSALAGDGNVRAAVQAYTPAVVAKVTGLEEKQIIALAEDLKNFKGRSLVVGGGVNARTALAGELQIAVNLLNAILGNEGKTVSTKAALKGNLNISDAAQLEALIADMKAGKVETLVVDRCNPVYDLPVASGFAEAIKSVKNVIFIGDHLNDTAVLATQVLPVSHFLEAWSDAAAHGVYGIVQPVIRPLSDTMPVLEIYGRLTGNNTSAYEQVKKSHAANARGQSWNSTLASGFAVVEQPGAGAARAFRSAALKDVKPPVEAQVGYRLNLIESVGLGDGAGANISFRHELPDPVTKITWDNVLLISPADAKTLKIKTQDLLRVSAGKVTFEIPAFVQPGMRRGSLALAIGFGQSHIGKVGAGVGQNGYALQTYNAGQIGSSGISVTLEKIGKYDMLASTQRHYEFAVIRGLARQVDLKTFEKAAREKKPELLHEHEEKPFGGKAKGLYDKHNYEEGYRWNLNIDLNKCTGCSSCVMACYSENNIPAVGKSEINRGREMSWLRIDRYYIYENDAAEKADADLVNPDVFFQPVMCQHCENAPCENVCPVGATGHSSDGLNYMAYNRCIGTRYCSNNCPYKVRRFNWFENWEDKLRDPQQYALNPDVTVRSRGVIEKCSFCQQRISEKRQLAKVEGRAVRDGEIQTACQQACSAGAITFGNINSADTQVKKANDNMRTYKILAQINVEPSVKYMVRVKNRPEAKA</sequence>
<proteinExistence type="predicted"/>
<reference evidence="2 3" key="1">
    <citation type="submission" date="2012-06" db="EMBL/GenBank/DDBJ databases">
        <title>The complete chromosome of genome of Turneriella parva DSM 21527.</title>
        <authorList>
            <consortium name="US DOE Joint Genome Institute (JGI-PGF)"/>
            <person name="Lucas S."/>
            <person name="Han J."/>
            <person name="Lapidus A."/>
            <person name="Bruce D."/>
            <person name="Goodwin L."/>
            <person name="Pitluck S."/>
            <person name="Peters L."/>
            <person name="Kyrpides N."/>
            <person name="Mavromatis K."/>
            <person name="Ivanova N."/>
            <person name="Mikhailova N."/>
            <person name="Chertkov O."/>
            <person name="Detter J.C."/>
            <person name="Tapia R."/>
            <person name="Han C."/>
            <person name="Land M."/>
            <person name="Hauser L."/>
            <person name="Markowitz V."/>
            <person name="Cheng J.-F."/>
            <person name="Hugenholtz P."/>
            <person name="Woyke T."/>
            <person name="Wu D."/>
            <person name="Gronow S."/>
            <person name="Wellnitz S."/>
            <person name="Brambilla E."/>
            <person name="Klenk H.-P."/>
            <person name="Eisen J.A."/>
        </authorList>
    </citation>
    <scope>NUCLEOTIDE SEQUENCE [LARGE SCALE GENOMIC DNA]</scope>
    <source>
        <strain evidence="3">ATCC BAA-1111 / DSM 21527 / NCTC 11395 / H</strain>
    </source>
</reference>
<dbReference type="GO" id="GO:0016491">
    <property type="term" value="F:oxidoreductase activity"/>
    <property type="evidence" value="ECO:0007669"/>
    <property type="project" value="InterPro"/>
</dbReference>
<feature type="domain" description="4Fe-4S ferredoxin-type" evidence="1">
    <location>
        <begin position="839"/>
        <end position="870"/>
    </location>
</feature>
<dbReference type="RefSeq" id="WP_014804344.1">
    <property type="nucleotide sequence ID" value="NC_018020.1"/>
</dbReference>
<dbReference type="PROSITE" id="PS51379">
    <property type="entry name" value="4FE4S_FER_2"/>
    <property type="match status" value="3"/>
</dbReference>
<evidence type="ECO:0000259" key="1">
    <source>
        <dbReference type="PROSITE" id="PS51379"/>
    </source>
</evidence>
<keyword evidence="3" id="KW-1185">Reference proteome</keyword>
<dbReference type="Gene3D" id="3.30.70.20">
    <property type="match status" value="2"/>
</dbReference>
<dbReference type="SUPFAM" id="SSF54862">
    <property type="entry name" value="4Fe-4S ferredoxins"/>
    <property type="match status" value="1"/>
</dbReference>
<dbReference type="Proteomes" id="UP000006048">
    <property type="component" value="Chromosome"/>
</dbReference>
<dbReference type="PANTHER" id="PTHR42783">
    <property type="entry name" value="GLUTAMATE SYNTHASE [NADPH] SMALL CHAIN"/>
    <property type="match status" value="1"/>
</dbReference>
<evidence type="ECO:0000313" key="3">
    <source>
        <dbReference type="Proteomes" id="UP000006048"/>
    </source>
</evidence>
<dbReference type="PATRIC" id="fig|869212.3.peg.3234"/>
<feature type="domain" description="4Fe-4S ferredoxin-type" evidence="1">
    <location>
        <begin position="871"/>
        <end position="900"/>
    </location>
</feature>
<dbReference type="Pfam" id="PF13247">
    <property type="entry name" value="Fer4_11"/>
    <property type="match status" value="1"/>
</dbReference>
<dbReference type="STRING" id="869212.Turpa_3205"/>
<dbReference type="HOGENOM" id="CLU_306470_0_0_12"/>
<feature type="domain" description="4Fe-4S ferredoxin-type" evidence="1">
    <location>
        <begin position="774"/>
        <end position="804"/>
    </location>
</feature>